<dbReference type="Pfam" id="PF02771">
    <property type="entry name" value="Acyl-CoA_dh_N"/>
    <property type="match status" value="1"/>
</dbReference>
<dbReference type="GO" id="GO:0033539">
    <property type="term" value="P:fatty acid beta-oxidation using acyl-CoA dehydrogenase"/>
    <property type="evidence" value="ECO:0007669"/>
    <property type="project" value="TreeGrafter"/>
</dbReference>
<sequence>MSLSTSPTPSAAEVSPSRRHPDSIPASGVELLQRTREVAAILAPQSATGDRERILPHAAFDLVRQHGLGAARIETARGGVGASVVELAQASIILAEADSNVAQALLPHWVSLERLLLMGTPEQRSKVEREVLAGVLYGNGTTEKGTLRPLDVETRLLPEGEHYRLKGRKFYSTGTLMADQTVILARDQHDELVYVLLPVGRAGVELLDDWQGMGQRVTASGTTVLDNVQVFQDDVIGLKSWFENRHYTGAFSQLIHCTIEVGIARAALADAVRWAHGGARPVKESGVDSVLQDPYVIRLAGDLATAVYAAESATLRAAAQVDAAAVLQADPAADTALLEELLVQASIAVSQAKIISTDAALKVSTHFYEVGGASGALVKHGFDRHWRNARTHTLHDPVAYKYKAVGDFVLNGIAPPVGFVY</sequence>
<dbReference type="Gene3D" id="1.10.540.10">
    <property type="entry name" value="Acyl-CoA dehydrogenase/oxidase, N-terminal domain"/>
    <property type="match status" value="1"/>
</dbReference>
<evidence type="ECO:0000259" key="5">
    <source>
        <dbReference type="Pfam" id="PF08028"/>
    </source>
</evidence>
<dbReference type="GO" id="GO:0016712">
    <property type="term" value="F:oxidoreductase activity, acting on paired donors, with incorporation or reduction of molecular oxygen, reduced flavin or flavoprotein as one donor, and incorporation of one atom of oxygen"/>
    <property type="evidence" value="ECO:0007669"/>
    <property type="project" value="TreeGrafter"/>
</dbReference>
<evidence type="ECO:0000313" key="6">
    <source>
        <dbReference type="EMBL" id="KAF1042669.1"/>
    </source>
</evidence>
<dbReference type="PANTHER" id="PTHR48083:SF19">
    <property type="entry name" value="FLAVIN-DEPENDENT MONOOXYGENASE, OXYGENASE SUBUNIT HSAA"/>
    <property type="match status" value="1"/>
</dbReference>
<dbReference type="PANTHER" id="PTHR48083">
    <property type="entry name" value="MEDIUM-CHAIN SPECIFIC ACYL-COA DEHYDROGENASE, MITOCHONDRIAL-RELATED"/>
    <property type="match status" value="1"/>
</dbReference>
<dbReference type="Gene3D" id="2.40.110.10">
    <property type="entry name" value="Butyryl-CoA Dehydrogenase, subunit A, domain 2"/>
    <property type="match status" value="1"/>
</dbReference>
<organism evidence="6 7">
    <name type="scientific">Herbaspirillum frisingense</name>
    <dbReference type="NCBI Taxonomy" id="92645"/>
    <lineage>
        <taxon>Bacteria</taxon>
        <taxon>Pseudomonadati</taxon>
        <taxon>Pseudomonadota</taxon>
        <taxon>Betaproteobacteria</taxon>
        <taxon>Burkholderiales</taxon>
        <taxon>Oxalobacteraceae</taxon>
        <taxon>Herbaspirillum</taxon>
    </lineage>
</organism>
<dbReference type="SUPFAM" id="SSF47203">
    <property type="entry name" value="Acyl-CoA dehydrogenase C-terminal domain-like"/>
    <property type="match status" value="1"/>
</dbReference>
<comment type="similarity">
    <text evidence="2">Belongs to the HpaH/HsaA monooxygenase family.</text>
</comment>
<dbReference type="InterPro" id="IPR013786">
    <property type="entry name" value="AcylCoA_DH/ox_N"/>
</dbReference>
<dbReference type="Pfam" id="PF08028">
    <property type="entry name" value="Acyl-CoA_dh_2"/>
    <property type="match status" value="1"/>
</dbReference>
<dbReference type="EMBL" id="WNDX01000077">
    <property type="protein sequence ID" value="KAF1042669.1"/>
    <property type="molecule type" value="Genomic_DNA"/>
</dbReference>
<dbReference type="InterPro" id="IPR036250">
    <property type="entry name" value="AcylCo_DH-like_C"/>
</dbReference>
<dbReference type="InterPro" id="IPR013107">
    <property type="entry name" value="Acyl-CoA_DH_C"/>
</dbReference>
<dbReference type="Proteomes" id="UP000462435">
    <property type="component" value="Unassembled WGS sequence"/>
</dbReference>
<dbReference type="InterPro" id="IPR050741">
    <property type="entry name" value="Acyl-CoA_dehydrogenase"/>
</dbReference>
<evidence type="ECO:0000256" key="1">
    <source>
        <dbReference type="ARBA" id="ARBA00023002"/>
    </source>
</evidence>
<protein>
    <submittedName>
        <fullName evidence="6">Dibenzothiophene desulfurization enzyme C</fullName>
    </submittedName>
</protein>
<feature type="region of interest" description="Disordered" evidence="3">
    <location>
        <begin position="1"/>
        <end position="25"/>
    </location>
</feature>
<dbReference type="SUPFAM" id="SSF56645">
    <property type="entry name" value="Acyl-CoA dehydrogenase NM domain-like"/>
    <property type="match status" value="1"/>
</dbReference>
<keyword evidence="1" id="KW-0560">Oxidoreductase</keyword>
<dbReference type="GO" id="GO:0050660">
    <property type="term" value="F:flavin adenine dinucleotide binding"/>
    <property type="evidence" value="ECO:0007669"/>
    <property type="project" value="InterPro"/>
</dbReference>
<dbReference type="GO" id="GO:0003995">
    <property type="term" value="F:acyl-CoA dehydrogenase activity"/>
    <property type="evidence" value="ECO:0007669"/>
    <property type="project" value="TreeGrafter"/>
</dbReference>
<reference evidence="7" key="1">
    <citation type="journal article" date="2020" name="MBio">
        <title>Horizontal gene transfer to a defensive symbiont with a reduced genome amongst a multipartite beetle microbiome.</title>
        <authorList>
            <person name="Waterworth S.C."/>
            <person name="Florez L.V."/>
            <person name="Rees E.R."/>
            <person name="Hertweck C."/>
            <person name="Kaltenpoth M."/>
            <person name="Kwan J.C."/>
        </authorList>
    </citation>
    <scope>NUCLEOTIDE SEQUENCE [LARGE SCALE GENOMIC DNA]</scope>
</reference>
<dbReference type="InterPro" id="IPR009100">
    <property type="entry name" value="AcylCoA_DH/oxidase_NM_dom_sf"/>
</dbReference>
<dbReference type="InterPro" id="IPR037069">
    <property type="entry name" value="AcylCoA_DH/ox_N_sf"/>
</dbReference>
<dbReference type="Gene3D" id="1.20.140.10">
    <property type="entry name" value="Butyryl-CoA Dehydrogenase, subunit A, domain 3"/>
    <property type="match status" value="1"/>
</dbReference>
<feature type="domain" description="Acyl-CoA dehydrogenase C-terminal" evidence="5">
    <location>
        <begin position="254"/>
        <end position="395"/>
    </location>
</feature>
<dbReference type="InterPro" id="IPR046373">
    <property type="entry name" value="Acyl-CoA_Oxase/DH_mid-dom_sf"/>
</dbReference>
<dbReference type="AlphaFoldDB" id="A0A7V8FVX7"/>
<proteinExistence type="inferred from homology"/>
<name>A0A7V8FVX7_9BURK</name>
<evidence type="ECO:0000313" key="7">
    <source>
        <dbReference type="Proteomes" id="UP000462435"/>
    </source>
</evidence>
<dbReference type="PIRSF" id="PIRSF016578">
    <property type="entry name" value="HsaA"/>
    <property type="match status" value="1"/>
</dbReference>
<accession>A0A7V8FVX7</accession>
<gene>
    <name evidence="6" type="primary">soxC_4</name>
    <name evidence="6" type="ORF">GAK35_02585</name>
</gene>
<comment type="caution">
    <text evidence="6">The sequence shown here is derived from an EMBL/GenBank/DDBJ whole genome shotgun (WGS) entry which is preliminary data.</text>
</comment>
<evidence type="ECO:0000259" key="4">
    <source>
        <dbReference type="Pfam" id="PF02771"/>
    </source>
</evidence>
<evidence type="ECO:0000256" key="3">
    <source>
        <dbReference type="SAM" id="MobiDB-lite"/>
    </source>
</evidence>
<evidence type="ECO:0000256" key="2">
    <source>
        <dbReference type="ARBA" id="ARBA00049661"/>
    </source>
</evidence>
<feature type="domain" description="Acyl-CoA dehydrogenase/oxidase N-terminal" evidence="4">
    <location>
        <begin position="39"/>
        <end position="133"/>
    </location>
</feature>
<dbReference type="GO" id="GO:0005737">
    <property type="term" value="C:cytoplasm"/>
    <property type="evidence" value="ECO:0007669"/>
    <property type="project" value="TreeGrafter"/>
</dbReference>